<dbReference type="SMART" id="SM00382">
    <property type="entry name" value="AAA"/>
    <property type="match status" value="1"/>
</dbReference>
<evidence type="ECO:0000256" key="9">
    <source>
        <dbReference type="SAM" id="MobiDB-lite"/>
    </source>
</evidence>
<keyword evidence="4" id="KW-0067">ATP-binding</keyword>
<reference evidence="11" key="1">
    <citation type="submission" date="2015-11" db="EMBL/GenBank/DDBJ databases">
        <title>De novo transcriptome assembly of four potential Pierce s Disease insect vectors from Arizona vineyards.</title>
        <authorList>
            <person name="Tassone E.E."/>
        </authorList>
    </citation>
    <scope>NUCLEOTIDE SEQUENCE</scope>
</reference>
<dbReference type="InterPro" id="IPR027417">
    <property type="entry name" value="P-loop_NTPase"/>
</dbReference>
<comment type="similarity">
    <text evidence="8">Belongs to the activator 1 small subunits family. CTF18 subfamily.</text>
</comment>
<keyword evidence="3" id="KW-0547">Nucleotide-binding</keyword>
<dbReference type="GO" id="GO:0016887">
    <property type="term" value="F:ATP hydrolysis activity"/>
    <property type="evidence" value="ECO:0007669"/>
    <property type="project" value="InterPro"/>
</dbReference>
<dbReference type="InterPro" id="IPR053016">
    <property type="entry name" value="CTF18-RFC_complex"/>
</dbReference>
<evidence type="ECO:0000256" key="5">
    <source>
        <dbReference type="ARBA" id="ARBA00023125"/>
    </source>
</evidence>
<keyword evidence="6" id="KW-0539">Nucleus</keyword>
<accession>A0A1B6LVK8</accession>
<comment type="subcellular location">
    <subcellularLocation>
        <location evidence="1">Nucleus</location>
    </subcellularLocation>
</comment>
<dbReference type="InterPro" id="IPR003959">
    <property type="entry name" value="ATPase_AAA_core"/>
</dbReference>
<name>A0A1B6LVK8_9HEMI</name>
<evidence type="ECO:0000256" key="8">
    <source>
        <dbReference type="ARBA" id="ARBA00043975"/>
    </source>
</evidence>
<dbReference type="EMBL" id="GEBQ01012255">
    <property type="protein sequence ID" value="JAT27722.1"/>
    <property type="molecule type" value="Transcribed_RNA"/>
</dbReference>
<evidence type="ECO:0000313" key="11">
    <source>
        <dbReference type="EMBL" id="JAT27722.1"/>
    </source>
</evidence>
<dbReference type="AlphaFoldDB" id="A0A1B6LVK8"/>
<dbReference type="GO" id="GO:0005634">
    <property type="term" value="C:nucleus"/>
    <property type="evidence" value="ECO:0007669"/>
    <property type="project" value="UniProtKB-SubCell"/>
</dbReference>
<gene>
    <name evidence="11" type="ORF">g.4551</name>
</gene>
<evidence type="ECO:0000256" key="1">
    <source>
        <dbReference type="ARBA" id="ARBA00004123"/>
    </source>
</evidence>
<dbReference type="FunFam" id="3.40.50.300:FF:001083">
    <property type="entry name" value="Chromosome transmission fidelity factor 18"/>
    <property type="match status" value="1"/>
</dbReference>
<dbReference type="GO" id="GO:0005524">
    <property type="term" value="F:ATP binding"/>
    <property type="evidence" value="ECO:0007669"/>
    <property type="project" value="UniProtKB-KW"/>
</dbReference>
<evidence type="ECO:0000256" key="4">
    <source>
        <dbReference type="ARBA" id="ARBA00022840"/>
    </source>
</evidence>
<feature type="region of interest" description="Disordered" evidence="9">
    <location>
        <begin position="857"/>
        <end position="888"/>
    </location>
</feature>
<keyword evidence="7" id="KW-0131">Cell cycle</keyword>
<dbReference type="InterPro" id="IPR003593">
    <property type="entry name" value="AAA+_ATPase"/>
</dbReference>
<feature type="compositionally biased region" description="Low complexity" evidence="9">
    <location>
        <begin position="875"/>
        <end position="887"/>
    </location>
</feature>
<feature type="compositionally biased region" description="Polar residues" evidence="9">
    <location>
        <begin position="47"/>
        <end position="57"/>
    </location>
</feature>
<dbReference type="SUPFAM" id="SSF52540">
    <property type="entry name" value="P-loop containing nucleoside triphosphate hydrolases"/>
    <property type="match status" value="1"/>
</dbReference>
<proteinExistence type="inferred from homology"/>
<dbReference type="Gene3D" id="3.40.50.300">
    <property type="entry name" value="P-loop containing nucleotide triphosphate hydrolases"/>
    <property type="match status" value="1"/>
</dbReference>
<keyword evidence="5" id="KW-0238">DNA-binding</keyword>
<feature type="region of interest" description="Disordered" evidence="9">
    <location>
        <begin position="43"/>
        <end position="91"/>
    </location>
</feature>
<evidence type="ECO:0000256" key="2">
    <source>
        <dbReference type="ARBA" id="ARBA00022705"/>
    </source>
</evidence>
<evidence type="ECO:0000256" key="6">
    <source>
        <dbReference type="ARBA" id="ARBA00023242"/>
    </source>
</evidence>
<dbReference type="Pfam" id="PF00004">
    <property type="entry name" value="AAA"/>
    <property type="match status" value="1"/>
</dbReference>
<dbReference type="PANTHER" id="PTHR46765:SF1">
    <property type="entry name" value="P-LOOP CONTAINING NUCLEOSIDE TRIPHOSPHATE HYDROLASES SUPERFAMILY PROTEIN"/>
    <property type="match status" value="1"/>
</dbReference>
<sequence>MADEYPDPDEEFELMHAEEMEMLNEMDCMDYDDAIKNAGSKAKRSLDFNSQTFSNGTSDKHSPEDEALQNNSFVSRNESEEVSTKTVDGSTSRAVINSQEPVNTENIINALNEVPESNNKRRVEDLFGDIDDIMFDDEPFAKKTKHDGLTEDERQLLTIETIIQERKRLQEARILPHLTNPNKRSLRSNKVVLSRTVPRWNFMPLTDKKGERIYARLHSEEEFEKELSEMSNQNHKGGLLSVPFEQLQKLAHEQLQQKWDRIEKKEAEKKATEVEVINVPEETLWVEKYKPRSYLELLSDESTNRALLQWLKLWDKVVFNIERRVKVKPKEESKTKGGRFQKNTGPVVCDELDEHGRPHHKIALLCGPPGLGKTTLAHLIAYQAGYNVVEVNASDDRSPETFRTQLEAATQMKAVMGAERRPNCLVLDEIDGAPAASIDVLLKFALGKTPIRRKGVKVKKATSDNEKSGILKRPIICICNDVYVPALRPLRQAAFVVHFPPTATSRLAQRLCEVARHQSMKADLGVMMALSEKTNNDIRACLALLQCLKMQSASVVKLSQVHAASLGQKDMQKGLFTVWQEIFQIPRPKRKAFVDTVNRDPNQLLRPDLDSCESKMSTSTLTERTSSVLRTVQGCGDYERLAQGVFENYLNMKIKDSSMISVANGLSWFCHFDLISTRIHVTQNYILYPYLAYPFVIWHLLFANLSWPKLTYPSSSYEMTSRLQRSVQLVDEVLKSMTPKVRAYTYREQLVLDTLPLILEVIVPNLRPVSLALYSSKEKEELLHVISVMIDYNLTYTQERTQDGNFVFNLDPNVEEVSRFDGGKGCRVLSYAGRQQVSREIELEKLRRAEANLYRDTESAAPHPTASPFANRPVKAATTPKGTGKKALPNHLQKLTPKVLKKPEDLQTKDFFGRVVENSLASNQQKARTDEIVKSDIWYHFKEGFNNAVRRNVTMSDLY</sequence>
<dbReference type="GO" id="GO:0003677">
    <property type="term" value="F:DNA binding"/>
    <property type="evidence" value="ECO:0007669"/>
    <property type="project" value="UniProtKB-KW"/>
</dbReference>
<dbReference type="PANTHER" id="PTHR46765">
    <property type="entry name" value="P-LOOP CONTAINING NUCLEOSIDE TRIPHOSPHATE HYDROLASES SUPERFAMILY PROTEIN"/>
    <property type="match status" value="1"/>
</dbReference>
<protein>
    <recommendedName>
        <fullName evidence="10">AAA+ ATPase domain-containing protein</fullName>
    </recommendedName>
</protein>
<organism evidence="11">
    <name type="scientific">Graphocephala atropunctata</name>
    <dbReference type="NCBI Taxonomy" id="36148"/>
    <lineage>
        <taxon>Eukaryota</taxon>
        <taxon>Metazoa</taxon>
        <taxon>Ecdysozoa</taxon>
        <taxon>Arthropoda</taxon>
        <taxon>Hexapoda</taxon>
        <taxon>Insecta</taxon>
        <taxon>Pterygota</taxon>
        <taxon>Neoptera</taxon>
        <taxon>Paraneoptera</taxon>
        <taxon>Hemiptera</taxon>
        <taxon>Auchenorrhyncha</taxon>
        <taxon>Membracoidea</taxon>
        <taxon>Cicadellidae</taxon>
        <taxon>Cicadellinae</taxon>
        <taxon>Cicadellini</taxon>
        <taxon>Graphocephala</taxon>
    </lineage>
</organism>
<dbReference type="Gene3D" id="1.10.8.60">
    <property type="match status" value="1"/>
</dbReference>
<dbReference type="CDD" id="cd00009">
    <property type="entry name" value="AAA"/>
    <property type="match status" value="1"/>
</dbReference>
<keyword evidence="2" id="KW-0235">DNA replication</keyword>
<evidence type="ECO:0000259" key="10">
    <source>
        <dbReference type="SMART" id="SM00382"/>
    </source>
</evidence>
<evidence type="ECO:0000256" key="7">
    <source>
        <dbReference type="ARBA" id="ARBA00023306"/>
    </source>
</evidence>
<evidence type="ECO:0000256" key="3">
    <source>
        <dbReference type="ARBA" id="ARBA00022741"/>
    </source>
</evidence>
<dbReference type="GO" id="GO:0006260">
    <property type="term" value="P:DNA replication"/>
    <property type="evidence" value="ECO:0007669"/>
    <property type="project" value="UniProtKB-KW"/>
</dbReference>
<feature type="domain" description="AAA+ ATPase" evidence="10">
    <location>
        <begin position="359"/>
        <end position="513"/>
    </location>
</feature>